<protein>
    <recommendedName>
        <fullName evidence="4">Secreted protein</fullName>
    </recommendedName>
</protein>
<sequence length="237" mass="25156">MRRQWAVALPLVLALATVPEGSAGPAPALVLGPTDEAAVAALRTPEFARRGDPLAFVESARDLVGTVLPCDEVGRHLSLRLPTFPALAGDGWTRVCGAVDGRAVFDHPVPSAAAPSPPSADPDADQQAVTLVWLPPGTSADDDFQTARARGLVWMTVEYGGRAAEPVTDVDRTPHDDYTVLSWPDGGPLGVQWMDPADTRLAWPSETADHRFWVSVNYPGSPVEAVDLLRTGVDLPT</sequence>
<evidence type="ECO:0000256" key="1">
    <source>
        <dbReference type="SAM" id="SignalP"/>
    </source>
</evidence>
<evidence type="ECO:0008006" key="4">
    <source>
        <dbReference type="Google" id="ProtNLM"/>
    </source>
</evidence>
<evidence type="ECO:0000313" key="2">
    <source>
        <dbReference type="EMBL" id="MEW9266504.1"/>
    </source>
</evidence>
<dbReference type="EMBL" id="JBFNQN010000012">
    <property type="protein sequence ID" value="MEW9266504.1"/>
    <property type="molecule type" value="Genomic_DNA"/>
</dbReference>
<dbReference type="RefSeq" id="WP_367639643.1">
    <property type="nucleotide sequence ID" value="NZ_JBFNQN010000012.1"/>
</dbReference>
<evidence type="ECO:0000313" key="3">
    <source>
        <dbReference type="Proteomes" id="UP001555826"/>
    </source>
</evidence>
<feature type="chain" id="PRO_5047340582" description="Secreted protein" evidence="1">
    <location>
        <begin position="24"/>
        <end position="237"/>
    </location>
</feature>
<dbReference type="Proteomes" id="UP001555826">
    <property type="component" value="Unassembled WGS sequence"/>
</dbReference>
<organism evidence="2 3">
    <name type="scientific">Kineococcus endophyticus</name>
    <dbReference type="NCBI Taxonomy" id="1181883"/>
    <lineage>
        <taxon>Bacteria</taxon>
        <taxon>Bacillati</taxon>
        <taxon>Actinomycetota</taxon>
        <taxon>Actinomycetes</taxon>
        <taxon>Kineosporiales</taxon>
        <taxon>Kineosporiaceae</taxon>
        <taxon>Kineococcus</taxon>
    </lineage>
</organism>
<keyword evidence="1" id="KW-0732">Signal</keyword>
<proteinExistence type="predicted"/>
<reference evidence="2 3" key="1">
    <citation type="submission" date="2024-07" db="EMBL/GenBank/DDBJ databases">
        <authorList>
            <person name="Thanompreechachai J."/>
            <person name="Duangmal K."/>
        </authorList>
    </citation>
    <scope>NUCLEOTIDE SEQUENCE [LARGE SCALE GENOMIC DNA]</scope>
    <source>
        <strain evidence="2 3">KCTC 19886</strain>
    </source>
</reference>
<name>A0ABV3PA21_9ACTN</name>
<gene>
    <name evidence="2" type="ORF">AB1207_17265</name>
</gene>
<feature type="signal peptide" evidence="1">
    <location>
        <begin position="1"/>
        <end position="23"/>
    </location>
</feature>
<keyword evidence="3" id="KW-1185">Reference proteome</keyword>
<comment type="caution">
    <text evidence="2">The sequence shown here is derived from an EMBL/GenBank/DDBJ whole genome shotgun (WGS) entry which is preliminary data.</text>
</comment>
<accession>A0ABV3PA21</accession>